<comment type="caution">
    <text evidence="6">The sequence shown here is derived from an EMBL/GenBank/DDBJ whole genome shotgun (WGS) entry which is preliminary data.</text>
</comment>
<reference evidence="6 7" key="1">
    <citation type="submission" date="2023-07" db="EMBL/GenBank/DDBJ databases">
        <title>Bacillus lucianemedeirus sp. nov, a new species isolated from an immunobiological production facility.</title>
        <authorList>
            <person name="Costa L.V."/>
            <person name="Miranda R.V.S.L."/>
            <person name="Brandao M.L.L."/>
            <person name="Reis C.M.F."/>
            <person name="Frazao A.M."/>
            <person name="Cruz F.V."/>
            <person name="Baio P.V.P."/>
            <person name="Veras J.F.C."/>
            <person name="Ramos J.N."/>
            <person name="Vieira V."/>
        </authorList>
    </citation>
    <scope>NUCLEOTIDE SEQUENCE [LARGE SCALE GENOMIC DNA]</scope>
    <source>
        <strain evidence="6 7">B190/17</strain>
    </source>
</reference>
<dbReference type="EMBL" id="JAUIYO010000001">
    <property type="protein sequence ID" value="MFK2824107.1"/>
    <property type="molecule type" value="Genomic_DNA"/>
</dbReference>
<dbReference type="RefSeq" id="WP_404313611.1">
    <property type="nucleotide sequence ID" value="NZ_JAUIYO010000001.1"/>
</dbReference>
<dbReference type="InterPro" id="IPR006204">
    <property type="entry name" value="GHMP_kinase_N_dom"/>
</dbReference>
<dbReference type="Gene3D" id="3.30.230.10">
    <property type="match status" value="1"/>
</dbReference>
<dbReference type="PIRSF" id="PIRSF033887">
    <property type="entry name" value="PduX"/>
    <property type="match status" value="1"/>
</dbReference>
<evidence type="ECO:0000313" key="7">
    <source>
        <dbReference type="Proteomes" id="UP001619911"/>
    </source>
</evidence>
<dbReference type="SUPFAM" id="SSF54211">
    <property type="entry name" value="Ribosomal protein S5 domain 2-like"/>
    <property type="match status" value="1"/>
</dbReference>
<keyword evidence="3" id="KW-0418">Kinase</keyword>
<keyword evidence="7" id="KW-1185">Reference proteome</keyword>
<feature type="domain" description="GHMP kinase N-terminal" evidence="5">
    <location>
        <begin position="58"/>
        <end position="124"/>
    </location>
</feature>
<dbReference type="InterPro" id="IPR020568">
    <property type="entry name" value="Ribosomal_Su5_D2-typ_SF"/>
</dbReference>
<evidence type="ECO:0000256" key="3">
    <source>
        <dbReference type="ARBA" id="ARBA00022777"/>
    </source>
</evidence>
<dbReference type="InterPro" id="IPR014721">
    <property type="entry name" value="Ribsml_uS5_D2-typ_fold_subgr"/>
</dbReference>
<dbReference type="PANTHER" id="PTHR43527">
    <property type="entry name" value="4-DIPHOSPHOCYTIDYL-2-C-METHYL-D-ERYTHRITOL KINASE, CHLOROPLASTIC"/>
    <property type="match status" value="1"/>
</dbReference>
<proteinExistence type="predicted"/>
<keyword evidence="2" id="KW-0547">Nucleotide-binding</keyword>
<dbReference type="Pfam" id="PF00288">
    <property type="entry name" value="GHMP_kinases_N"/>
    <property type="match status" value="1"/>
</dbReference>
<name>A0ABW8I3U5_9BACI</name>
<gene>
    <name evidence="6" type="ORF">QYG89_00160</name>
</gene>
<evidence type="ECO:0000256" key="1">
    <source>
        <dbReference type="ARBA" id="ARBA00022679"/>
    </source>
</evidence>
<keyword evidence="4" id="KW-0067">ATP-binding</keyword>
<protein>
    <recommendedName>
        <fullName evidence="5">GHMP kinase N-terminal domain-containing protein</fullName>
    </recommendedName>
</protein>
<evidence type="ECO:0000313" key="6">
    <source>
        <dbReference type="EMBL" id="MFK2824107.1"/>
    </source>
</evidence>
<dbReference type="Proteomes" id="UP001619911">
    <property type="component" value="Unassembled WGS sequence"/>
</dbReference>
<evidence type="ECO:0000256" key="2">
    <source>
        <dbReference type="ARBA" id="ARBA00022741"/>
    </source>
</evidence>
<evidence type="ECO:0000256" key="4">
    <source>
        <dbReference type="ARBA" id="ARBA00022840"/>
    </source>
</evidence>
<dbReference type="InterPro" id="IPR012363">
    <property type="entry name" value="PduX"/>
</dbReference>
<accession>A0ABW8I3U5</accession>
<organism evidence="6 7">
    <name type="scientific">Bacillus lumedeiriae</name>
    <dbReference type="NCBI Taxonomy" id="3058829"/>
    <lineage>
        <taxon>Bacteria</taxon>
        <taxon>Bacillati</taxon>
        <taxon>Bacillota</taxon>
        <taxon>Bacilli</taxon>
        <taxon>Bacillales</taxon>
        <taxon>Bacillaceae</taxon>
        <taxon>Bacillus</taxon>
    </lineage>
</organism>
<sequence>MKRGAGSCFGTFGELVQGEVNNHPFLFTFPVPLKSRAIFVPASDTKEISCTPHKEKMTAAARLTLEKIGIGTGGCLYSYSQIPIGKGMASSSADITAAIRAVAASFGTIFAPSDIAAIAAAIEPTDGVMYEGINAFNQQTGERLQSFPEAPDLFLIGYDSGGTVNTDDCYSSKRVYTPNEKAELQQLYNGISTALLSGKIDDIMLAATKSAGINERFLPKPFFSLFKEIASRFEAGIIIGHSGTVIGFLLSGNDHLLIKKVQEIKGIVQQMTGWNPFIMTSFPIGDAND</sequence>
<evidence type="ECO:0000259" key="5">
    <source>
        <dbReference type="Pfam" id="PF00288"/>
    </source>
</evidence>
<dbReference type="PANTHER" id="PTHR43527:SF1">
    <property type="entry name" value="L-THREONINE KINASE"/>
    <property type="match status" value="1"/>
</dbReference>
<keyword evidence="1" id="KW-0808">Transferase</keyword>